<name>A0A1E1EY69_9SPHN</name>
<keyword evidence="1" id="KW-1133">Transmembrane helix</keyword>
<evidence type="ECO:0008006" key="4">
    <source>
        <dbReference type="Google" id="ProtNLM"/>
    </source>
</evidence>
<accession>A0A1E1EY69</accession>
<feature type="transmembrane region" description="Helical" evidence="1">
    <location>
        <begin position="118"/>
        <end position="136"/>
    </location>
</feature>
<organism evidence="2 3">
    <name type="scientific">Sphingobium cloacae</name>
    <dbReference type="NCBI Taxonomy" id="120107"/>
    <lineage>
        <taxon>Bacteria</taxon>
        <taxon>Pseudomonadati</taxon>
        <taxon>Pseudomonadota</taxon>
        <taxon>Alphaproteobacteria</taxon>
        <taxon>Sphingomonadales</taxon>
        <taxon>Sphingomonadaceae</taxon>
        <taxon>Sphingobium</taxon>
    </lineage>
</organism>
<keyword evidence="1" id="KW-0812">Transmembrane</keyword>
<evidence type="ECO:0000313" key="2">
    <source>
        <dbReference type="EMBL" id="BAV63199.1"/>
    </source>
</evidence>
<reference evidence="2 3" key="1">
    <citation type="submission" date="2016-10" db="EMBL/GenBank/DDBJ databases">
        <title>Complete Genome Sequence of the Nonylphenol-Degrading Bacterium Sphingobium cloacae JCM 10874T.</title>
        <authorList>
            <person name="Ootsuka M."/>
            <person name="Nishizawa T."/>
            <person name="Ohta H."/>
        </authorList>
    </citation>
    <scope>NUCLEOTIDE SEQUENCE [LARGE SCALE GENOMIC DNA]</scope>
    <source>
        <strain evidence="2 3">JCM 10874</strain>
    </source>
</reference>
<gene>
    <name evidence="2" type="ORF">SCLO_1001590</name>
</gene>
<feature type="transmembrane region" description="Helical" evidence="1">
    <location>
        <begin position="156"/>
        <end position="176"/>
    </location>
</feature>
<sequence>MNDYILLFVIILGVNLLPAFGPPTWSIILLFSLNTDLPVVALVLIGALAAASGRLALAYAFRFFGGYLPAKYRQNLEAARQALEARQRNMILALGLFALSPLPSAQLFAAAGFAGIRLLGFTLAFFAGRLVSYSIYAYSAKGIRETSMNDLFTSMFSSPMGIALQVAMIGFVVLLVRIDWSKLLNKVGVKDASEKSANGSSKP</sequence>
<dbReference type="Proteomes" id="UP000218272">
    <property type="component" value="Chromosome SCLO_1"/>
</dbReference>
<feature type="transmembrane region" description="Helical" evidence="1">
    <location>
        <begin position="90"/>
        <end position="111"/>
    </location>
</feature>
<keyword evidence="3" id="KW-1185">Reference proteome</keyword>
<keyword evidence="1" id="KW-0472">Membrane</keyword>
<evidence type="ECO:0000256" key="1">
    <source>
        <dbReference type="SAM" id="Phobius"/>
    </source>
</evidence>
<protein>
    <recommendedName>
        <fullName evidence="4">Transmembrane protein</fullName>
    </recommendedName>
</protein>
<feature type="transmembrane region" description="Helical" evidence="1">
    <location>
        <begin position="6"/>
        <end position="32"/>
    </location>
</feature>
<dbReference type="RefSeq" id="WP_066516483.1">
    <property type="nucleotide sequence ID" value="NZ_AP017655.1"/>
</dbReference>
<proteinExistence type="predicted"/>
<dbReference type="EMBL" id="AP017655">
    <property type="protein sequence ID" value="BAV63199.1"/>
    <property type="molecule type" value="Genomic_DNA"/>
</dbReference>
<evidence type="ECO:0000313" key="3">
    <source>
        <dbReference type="Proteomes" id="UP000218272"/>
    </source>
</evidence>
<feature type="transmembrane region" description="Helical" evidence="1">
    <location>
        <begin position="39"/>
        <end position="61"/>
    </location>
</feature>
<dbReference type="AlphaFoldDB" id="A0A1E1EY69"/>
<dbReference type="KEGG" id="sclo:SCLO_1001590"/>
<dbReference type="OrthoDB" id="7408618at2"/>